<dbReference type="OrthoDB" id="2088023at2"/>
<accession>G5IF58</accession>
<protein>
    <submittedName>
        <fullName evidence="1">Uncharacterized protein</fullName>
    </submittedName>
</protein>
<dbReference type="Proteomes" id="UP000005384">
    <property type="component" value="Unassembled WGS sequence"/>
</dbReference>
<dbReference type="HOGENOM" id="CLU_1553287_0_0_9"/>
<dbReference type="EMBL" id="ADLN01000043">
    <property type="protein sequence ID" value="EHI59897.1"/>
    <property type="molecule type" value="Genomic_DNA"/>
</dbReference>
<dbReference type="PATRIC" id="fig|742737.3.peg.2161"/>
<evidence type="ECO:0000313" key="2">
    <source>
        <dbReference type="Proteomes" id="UP000005384"/>
    </source>
</evidence>
<reference evidence="1 2" key="1">
    <citation type="submission" date="2011-08" db="EMBL/GenBank/DDBJ databases">
        <title>The Genome Sequence of Clostridium hathewayi WAL-18680.</title>
        <authorList>
            <consortium name="The Broad Institute Genome Sequencing Platform"/>
            <person name="Earl A."/>
            <person name="Ward D."/>
            <person name="Feldgarden M."/>
            <person name="Gevers D."/>
            <person name="Finegold S.M."/>
            <person name="Summanen P.H."/>
            <person name="Molitoris D.R."/>
            <person name="Song M."/>
            <person name="Daigneault M."/>
            <person name="Allen-Vercoe E."/>
            <person name="Young S.K."/>
            <person name="Zeng Q."/>
            <person name="Gargeya S."/>
            <person name="Fitzgerald M."/>
            <person name="Haas B."/>
            <person name="Abouelleil A."/>
            <person name="Alvarado L."/>
            <person name="Arachchi H.M."/>
            <person name="Berlin A."/>
            <person name="Brown A."/>
            <person name="Chapman S.B."/>
            <person name="Chen Z."/>
            <person name="Dunbar C."/>
            <person name="Freedman E."/>
            <person name="Gearin G."/>
            <person name="Gellesch M."/>
            <person name="Goldberg J."/>
            <person name="Griggs A."/>
            <person name="Gujja S."/>
            <person name="Heiman D."/>
            <person name="Howarth C."/>
            <person name="Larson L."/>
            <person name="Lui A."/>
            <person name="MacDonald P.J.P."/>
            <person name="Montmayeur A."/>
            <person name="Murphy C."/>
            <person name="Neiman D."/>
            <person name="Pearson M."/>
            <person name="Priest M."/>
            <person name="Roberts A."/>
            <person name="Saif S."/>
            <person name="Shea T."/>
            <person name="Shenoy N."/>
            <person name="Sisk P."/>
            <person name="Stolte C."/>
            <person name="Sykes S."/>
            <person name="Wortman J."/>
            <person name="Nusbaum C."/>
            <person name="Birren B."/>
        </authorList>
    </citation>
    <scope>NUCLEOTIDE SEQUENCE [LARGE SCALE GENOMIC DNA]</scope>
    <source>
        <strain evidence="1 2">WAL-18680</strain>
    </source>
</reference>
<organism evidence="1 2">
    <name type="scientific">Hungatella hathewayi WAL-18680</name>
    <dbReference type="NCBI Taxonomy" id="742737"/>
    <lineage>
        <taxon>Bacteria</taxon>
        <taxon>Bacillati</taxon>
        <taxon>Bacillota</taxon>
        <taxon>Clostridia</taxon>
        <taxon>Lachnospirales</taxon>
        <taxon>Lachnospiraceae</taxon>
        <taxon>Hungatella</taxon>
    </lineage>
</organism>
<dbReference type="AlphaFoldDB" id="G5IF58"/>
<sequence>MTTTTYNPLSDMNQIKDRLIAIMGEHEDIVRLTVPAAGTPGETGTGSWYGHHCFDTSYLEGTITDNSCGIYLDTVLAAVSPAGVREVTVEITVVCHRDAVALSEEEKAFCNSIGIYGNRADCLCQMIHTSILSQPAMADFMKSYSISSIHLSGQEAVRISTPAPGFYGKTLAYTYHTACQTTTAGKG</sequence>
<keyword evidence="2" id="KW-1185">Reference proteome</keyword>
<evidence type="ECO:0000313" key="1">
    <source>
        <dbReference type="EMBL" id="EHI59897.1"/>
    </source>
</evidence>
<proteinExistence type="predicted"/>
<name>G5IF58_9FIRM</name>
<dbReference type="RefSeq" id="WP_006780115.1">
    <property type="nucleotide sequence ID" value="NZ_CP040506.1"/>
</dbReference>
<comment type="caution">
    <text evidence="1">The sequence shown here is derived from an EMBL/GenBank/DDBJ whole genome shotgun (WGS) entry which is preliminary data.</text>
</comment>
<gene>
    <name evidence="1" type="ORF">HMPREF9473_02135</name>
</gene>